<dbReference type="PROSITE" id="PS51725">
    <property type="entry name" value="ABM"/>
    <property type="match status" value="1"/>
</dbReference>
<feature type="domain" description="ABM" evidence="1">
    <location>
        <begin position="2"/>
        <end position="91"/>
    </location>
</feature>
<evidence type="ECO:0000259" key="1">
    <source>
        <dbReference type="PROSITE" id="PS51725"/>
    </source>
</evidence>
<dbReference type="InterPro" id="IPR007138">
    <property type="entry name" value="ABM_dom"/>
</dbReference>
<dbReference type="Proteomes" id="UP001201463">
    <property type="component" value="Unassembled WGS sequence"/>
</dbReference>
<reference evidence="2 3" key="1">
    <citation type="submission" date="2021-12" db="EMBL/GenBank/DDBJ databases">
        <title>Genome seq of p7.</title>
        <authorList>
            <person name="Seo T."/>
        </authorList>
    </citation>
    <scope>NUCLEOTIDE SEQUENCE [LARGE SCALE GENOMIC DNA]</scope>
    <source>
        <strain evidence="2 3">P7</strain>
    </source>
</reference>
<evidence type="ECO:0000313" key="3">
    <source>
        <dbReference type="Proteomes" id="UP001201463"/>
    </source>
</evidence>
<dbReference type="PANTHER" id="PTHR34474">
    <property type="entry name" value="SIGNAL TRANSDUCTION PROTEIN TRAP"/>
    <property type="match status" value="1"/>
</dbReference>
<keyword evidence="3" id="KW-1185">Reference proteome</keyword>
<dbReference type="GO" id="GO:0004497">
    <property type="term" value="F:monooxygenase activity"/>
    <property type="evidence" value="ECO:0007669"/>
    <property type="project" value="UniProtKB-KW"/>
</dbReference>
<organism evidence="2 3">
    <name type="scientific">Pelomonas caseinilytica</name>
    <dbReference type="NCBI Taxonomy" id="2906763"/>
    <lineage>
        <taxon>Bacteria</taxon>
        <taxon>Pseudomonadati</taxon>
        <taxon>Pseudomonadota</taxon>
        <taxon>Betaproteobacteria</taxon>
        <taxon>Burkholderiales</taxon>
        <taxon>Sphaerotilaceae</taxon>
        <taxon>Roseateles</taxon>
    </lineage>
</organism>
<evidence type="ECO:0000313" key="2">
    <source>
        <dbReference type="EMBL" id="MCE4537487.1"/>
    </source>
</evidence>
<name>A0ABS8XDK0_9BURK</name>
<dbReference type="SUPFAM" id="SSF54909">
    <property type="entry name" value="Dimeric alpha+beta barrel"/>
    <property type="match status" value="1"/>
</dbReference>
<dbReference type="RefSeq" id="WP_233391431.1">
    <property type="nucleotide sequence ID" value="NZ_JAJTWT010000003.1"/>
</dbReference>
<sequence length="107" mass="12045">MILEIASLQVRPGQAAAFEAAFLQAQAIIASMPGYLGHELQRCLERDDHYMLLVRWRSVQDHEVGFRTSAEYQQWRALLHHFYDPFPTVLHYEAAAGPGLAPAPAGR</sequence>
<keyword evidence="2" id="KW-0503">Monooxygenase</keyword>
<dbReference type="InterPro" id="IPR050404">
    <property type="entry name" value="Heme-degrading_MO"/>
</dbReference>
<dbReference type="Pfam" id="PF03992">
    <property type="entry name" value="ABM"/>
    <property type="match status" value="1"/>
</dbReference>
<dbReference type="InterPro" id="IPR011008">
    <property type="entry name" value="Dimeric_a/b-barrel"/>
</dbReference>
<comment type="caution">
    <text evidence="2">The sequence shown here is derived from an EMBL/GenBank/DDBJ whole genome shotgun (WGS) entry which is preliminary data.</text>
</comment>
<proteinExistence type="predicted"/>
<dbReference type="Gene3D" id="3.30.70.100">
    <property type="match status" value="1"/>
</dbReference>
<dbReference type="PANTHER" id="PTHR34474:SF2">
    <property type="entry name" value="SIGNAL TRANSDUCTION PROTEIN TRAP"/>
    <property type="match status" value="1"/>
</dbReference>
<gene>
    <name evidence="2" type="ORF">LXT12_09525</name>
</gene>
<keyword evidence="2" id="KW-0560">Oxidoreductase</keyword>
<protein>
    <submittedName>
        <fullName evidence="2">Antibiotic biosynthesis monooxygenase</fullName>
    </submittedName>
</protein>
<dbReference type="EMBL" id="JAJTWT010000003">
    <property type="protein sequence ID" value="MCE4537487.1"/>
    <property type="molecule type" value="Genomic_DNA"/>
</dbReference>
<accession>A0ABS8XDK0</accession>